<evidence type="ECO:0000313" key="2">
    <source>
        <dbReference type="Proteomes" id="UP000704762"/>
    </source>
</evidence>
<organism evidence="1 2">
    <name type="scientific">Microlunatus panaciterrae</name>
    <dbReference type="NCBI Taxonomy" id="400768"/>
    <lineage>
        <taxon>Bacteria</taxon>
        <taxon>Bacillati</taxon>
        <taxon>Actinomycetota</taxon>
        <taxon>Actinomycetes</taxon>
        <taxon>Propionibacteriales</taxon>
        <taxon>Propionibacteriaceae</taxon>
        <taxon>Microlunatus</taxon>
    </lineage>
</organism>
<name>A0ABS2RIV4_9ACTN</name>
<dbReference type="RefSeq" id="WP_204916526.1">
    <property type="nucleotide sequence ID" value="NZ_BAAAQP010000011.1"/>
</dbReference>
<sequence length="157" mass="17086">MARKGGSEEGYQGNGTWVHARDARYAARDAITIGCTEVTRDDYTDPSRALEGSYVDSDGKPGVGLVMQFGRAAEAQAYFDLYLKQVRACTRADGPVVATVVPSALGLIDRRTYPGEDEWTEMGRVQGDRLVLVILTDHGHKITKAQAEAVLRQIGGR</sequence>
<dbReference type="Proteomes" id="UP000704762">
    <property type="component" value="Unassembled WGS sequence"/>
</dbReference>
<dbReference type="EMBL" id="JAFBCF010000001">
    <property type="protein sequence ID" value="MBM7797899.1"/>
    <property type="molecule type" value="Genomic_DNA"/>
</dbReference>
<comment type="caution">
    <text evidence="1">The sequence shown here is derived from an EMBL/GenBank/DDBJ whole genome shotgun (WGS) entry which is preliminary data.</text>
</comment>
<evidence type="ECO:0000313" key="1">
    <source>
        <dbReference type="EMBL" id="MBM7797899.1"/>
    </source>
</evidence>
<keyword evidence="2" id="KW-1185">Reference proteome</keyword>
<protein>
    <submittedName>
        <fullName evidence="1">Uncharacterized protein</fullName>
    </submittedName>
</protein>
<proteinExistence type="predicted"/>
<gene>
    <name evidence="1" type="ORF">JOE57_000820</name>
</gene>
<accession>A0ABS2RIV4</accession>
<reference evidence="1 2" key="1">
    <citation type="submission" date="2021-01" db="EMBL/GenBank/DDBJ databases">
        <title>Sequencing the genomes of 1000 actinobacteria strains.</title>
        <authorList>
            <person name="Klenk H.-P."/>
        </authorList>
    </citation>
    <scope>NUCLEOTIDE SEQUENCE [LARGE SCALE GENOMIC DNA]</scope>
    <source>
        <strain evidence="1 2">DSM 18662</strain>
    </source>
</reference>